<comment type="similarity">
    <text evidence="5">Belongs to the HIPP family.</text>
</comment>
<feature type="compositionally biased region" description="Acidic residues" evidence="6">
    <location>
        <begin position="73"/>
        <end position="85"/>
    </location>
</feature>
<dbReference type="PANTHER" id="PTHR45868:SF65">
    <property type="entry name" value="HEAVY METAL TRANSPORT_DETOXIFICATION SUPERFAMILY PROTEIN"/>
    <property type="match status" value="1"/>
</dbReference>
<keyword evidence="1" id="KW-0488">Methylation</keyword>
<proteinExistence type="inferred from homology"/>
<keyword evidence="4" id="KW-0636">Prenylation</keyword>
<keyword evidence="9" id="KW-1185">Reference proteome</keyword>
<evidence type="ECO:0000256" key="3">
    <source>
        <dbReference type="ARBA" id="ARBA00023288"/>
    </source>
</evidence>
<evidence type="ECO:0000256" key="6">
    <source>
        <dbReference type="SAM" id="MobiDB-lite"/>
    </source>
</evidence>
<dbReference type="PANTHER" id="PTHR45868">
    <property type="entry name" value="HEAVY METAL-ASSOCIATED ISOPRENYLATED PLANT PROTEIN 33-RELATED"/>
    <property type="match status" value="1"/>
</dbReference>
<feature type="non-terminal residue" evidence="8">
    <location>
        <position position="1"/>
    </location>
</feature>
<dbReference type="GO" id="GO:0046872">
    <property type="term" value="F:metal ion binding"/>
    <property type="evidence" value="ECO:0007669"/>
    <property type="project" value="UniProtKB-KW"/>
</dbReference>
<dbReference type="Pfam" id="PF00403">
    <property type="entry name" value="HMA"/>
    <property type="match status" value="1"/>
</dbReference>
<dbReference type="eggNOG" id="KOG1603">
    <property type="taxonomic scope" value="Eukaryota"/>
</dbReference>
<protein>
    <recommendedName>
        <fullName evidence="7">HMA domain-containing protein</fullName>
    </recommendedName>
</protein>
<dbReference type="SUPFAM" id="SSF55008">
    <property type="entry name" value="HMA, heavy metal-associated domain"/>
    <property type="match status" value="1"/>
</dbReference>
<dbReference type="Gene3D" id="3.30.70.100">
    <property type="match status" value="1"/>
</dbReference>
<reference evidence="9" key="1">
    <citation type="journal article" date="2013" name="Nat. Genet.">
        <title>The Capsella rubella genome and the genomic consequences of rapid mating system evolution.</title>
        <authorList>
            <person name="Slotte T."/>
            <person name="Hazzouri K.M."/>
            <person name="Agren J.A."/>
            <person name="Koenig D."/>
            <person name="Maumus F."/>
            <person name="Guo Y.L."/>
            <person name="Steige K."/>
            <person name="Platts A.E."/>
            <person name="Escobar J.S."/>
            <person name="Newman L.K."/>
            <person name="Wang W."/>
            <person name="Mandakova T."/>
            <person name="Vello E."/>
            <person name="Smith L.M."/>
            <person name="Henz S.R."/>
            <person name="Steffen J."/>
            <person name="Takuno S."/>
            <person name="Brandvain Y."/>
            <person name="Coop G."/>
            <person name="Andolfatto P."/>
            <person name="Hu T.T."/>
            <person name="Blanchette M."/>
            <person name="Clark R.M."/>
            <person name="Quesneville H."/>
            <person name="Nordborg M."/>
            <person name="Gaut B.S."/>
            <person name="Lysak M.A."/>
            <person name="Jenkins J."/>
            <person name="Grimwood J."/>
            <person name="Chapman J."/>
            <person name="Prochnik S."/>
            <person name="Shu S."/>
            <person name="Rokhsar D."/>
            <person name="Schmutz J."/>
            <person name="Weigel D."/>
            <person name="Wright S.I."/>
        </authorList>
    </citation>
    <scope>NUCLEOTIDE SEQUENCE [LARGE SCALE GENOMIC DNA]</scope>
    <source>
        <strain evidence="9">cv. Monte Gargano</strain>
    </source>
</reference>
<dbReference type="EMBL" id="KB870805">
    <property type="protein sequence ID" value="EOA37280.1"/>
    <property type="molecule type" value="Genomic_DNA"/>
</dbReference>
<name>R0IG04_9BRAS</name>
<evidence type="ECO:0000256" key="1">
    <source>
        <dbReference type="ARBA" id="ARBA00022481"/>
    </source>
</evidence>
<evidence type="ECO:0000256" key="4">
    <source>
        <dbReference type="ARBA" id="ARBA00023289"/>
    </source>
</evidence>
<dbReference type="KEGG" id="crb:17900275"/>
<sequence>ICILKVDLKCCTGCQKKASMKLQSIPGVDEVQYNSEKGLMTITGDVEPMTLVRKLNKCGKKTELFSVKYQLEDDDLNSEDEDDASSDSTSSYYDPKPMEREVQEKMKQQNKTGLPKKPSLLGCFSSKSKVVQPLPMRNRNWHIPSKFGNGPPGFGFPFANTTTSSQLLRPPYPMMPYPPMMQQQQPPPPFPMTGAAMPYNVNMYQTAYQPYFMSKQAPTDKFNTGLHFTGGKK</sequence>
<evidence type="ECO:0000313" key="8">
    <source>
        <dbReference type="EMBL" id="EOA37280.1"/>
    </source>
</evidence>
<organism evidence="8 9">
    <name type="scientific">Capsella rubella</name>
    <dbReference type="NCBI Taxonomy" id="81985"/>
    <lineage>
        <taxon>Eukaryota</taxon>
        <taxon>Viridiplantae</taxon>
        <taxon>Streptophyta</taxon>
        <taxon>Embryophyta</taxon>
        <taxon>Tracheophyta</taxon>
        <taxon>Spermatophyta</taxon>
        <taxon>Magnoliopsida</taxon>
        <taxon>eudicotyledons</taxon>
        <taxon>Gunneridae</taxon>
        <taxon>Pentapetalae</taxon>
        <taxon>rosids</taxon>
        <taxon>malvids</taxon>
        <taxon>Brassicales</taxon>
        <taxon>Brassicaceae</taxon>
        <taxon>Camelineae</taxon>
        <taxon>Capsella</taxon>
    </lineage>
</organism>
<accession>R0IG04</accession>
<dbReference type="STRING" id="81985.R0IG04"/>
<feature type="domain" description="HMA" evidence="7">
    <location>
        <begin position="1"/>
        <end position="63"/>
    </location>
</feature>
<evidence type="ECO:0000256" key="5">
    <source>
        <dbReference type="ARBA" id="ARBA00024045"/>
    </source>
</evidence>
<dbReference type="PROSITE" id="PS50846">
    <property type="entry name" value="HMA_2"/>
    <property type="match status" value="1"/>
</dbReference>
<evidence type="ECO:0000256" key="2">
    <source>
        <dbReference type="ARBA" id="ARBA00022723"/>
    </source>
</evidence>
<dbReference type="CDD" id="cd00371">
    <property type="entry name" value="HMA"/>
    <property type="match status" value="1"/>
</dbReference>
<dbReference type="OrthoDB" id="1110082at2759"/>
<feature type="region of interest" description="Disordered" evidence="6">
    <location>
        <begin position="73"/>
        <end position="96"/>
    </location>
</feature>
<dbReference type="Proteomes" id="UP000029121">
    <property type="component" value="Unassembled WGS sequence"/>
</dbReference>
<keyword evidence="2" id="KW-0479">Metal-binding</keyword>
<evidence type="ECO:0000313" key="9">
    <source>
        <dbReference type="Proteomes" id="UP000029121"/>
    </source>
</evidence>
<evidence type="ECO:0000259" key="7">
    <source>
        <dbReference type="PROSITE" id="PS50846"/>
    </source>
</evidence>
<gene>
    <name evidence="8" type="ORF">CARUB_v10010883mg</name>
</gene>
<dbReference type="InterPro" id="IPR036163">
    <property type="entry name" value="HMA_dom_sf"/>
</dbReference>
<dbReference type="AlphaFoldDB" id="R0IG04"/>
<keyword evidence="3" id="KW-0449">Lipoprotein</keyword>
<dbReference type="InterPro" id="IPR006121">
    <property type="entry name" value="HMA_dom"/>
</dbReference>